<dbReference type="PANTHER" id="PTHR15854:SF4">
    <property type="entry name" value="PEROXYNITRITE ISOMERASE THAP4"/>
    <property type="match status" value="1"/>
</dbReference>
<proteinExistence type="inferred from homology"/>
<feature type="binding site" evidence="1">
    <location>
        <position position="119"/>
    </location>
    <ligand>
        <name>heme b</name>
        <dbReference type="ChEBI" id="CHEBI:60344"/>
    </ligand>
</feature>
<feature type="binding site" evidence="1">
    <location>
        <position position="27"/>
    </location>
    <ligand>
        <name>heme b</name>
        <dbReference type="ChEBI" id="CHEBI:60344"/>
    </ligand>
</feature>
<evidence type="ECO:0000256" key="1">
    <source>
        <dbReference type="HAMAP-Rule" id="MF_01297"/>
    </source>
</evidence>
<evidence type="ECO:0000313" key="3">
    <source>
        <dbReference type="EMBL" id="CAA9338295.1"/>
    </source>
</evidence>
<feature type="binding site" description="axial binding residue" evidence="1">
    <location>
        <position position="152"/>
    </location>
    <ligand>
        <name>heme b</name>
        <dbReference type="ChEBI" id="CHEBI:60344"/>
    </ligand>
    <ligandPart>
        <name>Fe</name>
        <dbReference type="ChEBI" id="CHEBI:18248"/>
    </ligandPart>
</feature>
<dbReference type="InterPro" id="IPR012674">
    <property type="entry name" value="Calycin"/>
</dbReference>
<dbReference type="InterPro" id="IPR014878">
    <property type="entry name" value="THAP4-like_heme-bd"/>
</dbReference>
<dbReference type="InterPro" id="IPR022939">
    <property type="entry name" value="Nb(III)_bact/plant"/>
</dbReference>
<comment type="cofactor">
    <cofactor evidence="1">
        <name>heme b</name>
        <dbReference type="ChEBI" id="CHEBI:60344"/>
    </cofactor>
    <text evidence="1">Binds 1 heme b group per subunit, that coordinates a highly solvent-exposed Fe(III) atom.</text>
</comment>
<dbReference type="AlphaFoldDB" id="A0A6J4LNY2"/>
<dbReference type="PANTHER" id="PTHR15854">
    <property type="entry name" value="THAP4 PROTEIN"/>
    <property type="match status" value="1"/>
</dbReference>
<sequence length="165" mass="18512">MELHERLEPLAFLVGAWRGLGVVGYPTVQQARYEQEVVFAHDGRPFLEYSSRTWLLDDDGRRVRPGAREAGWWRPGREPRDVEVLLAHPTGIVEVHVGEVAFRKVELRTDVVARTETAKEVTALHRLYGIVEDTDLAYAVDLAAVGQPLQPHLSARLSPVQGQLS</sequence>
<dbReference type="Gene3D" id="2.40.128.20">
    <property type="match status" value="1"/>
</dbReference>
<accession>A0A6J4LNY2</accession>
<keyword evidence="1" id="KW-0413">Isomerase</keyword>
<evidence type="ECO:0000259" key="2">
    <source>
        <dbReference type="Pfam" id="PF08768"/>
    </source>
</evidence>
<dbReference type="GO" id="GO:0020037">
    <property type="term" value="F:heme binding"/>
    <property type="evidence" value="ECO:0007669"/>
    <property type="project" value="UniProtKB-UniRule"/>
</dbReference>
<keyword evidence="1" id="KW-0479">Metal-binding</keyword>
<dbReference type="EMBL" id="CADCUE010000148">
    <property type="protein sequence ID" value="CAA9338295.1"/>
    <property type="molecule type" value="Genomic_DNA"/>
</dbReference>
<comment type="pathway">
    <text evidence="1">Nitrogen metabolism.</text>
</comment>
<protein>
    <recommendedName>
        <fullName evidence="1">Peroxynitrite isomerase</fullName>
        <ecNumber evidence="1">5.99.-.-</ecNumber>
    </recommendedName>
    <alternativeName>
        <fullName evidence="1">Ferric nitrobindin</fullName>
        <shortName evidence="1">Nb(III)</shortName>
    </alternativeName>
</protein>
<reference evidence="3" key="1">
    <citation type="submission" date="2020-02" db="EMBL/GenBank/DDBJ databases">
        <authorList>
            <person name="Meier V. D."/>
        </authorList>
    </citation>
    <scope>NUCLEOTIDE SEQUENCE</scope>
    <source>
        <strain evidence="3">AVDCRST_MAG16</strain>
    </source>
</reference>
<dbReference type="CDD" id="cd07828">
    <property type="entry name" value="lipocalin_heme-bd-THAP4-like"/>
    <property type="match status" value="1"/>
</dbReference>
<dbReference type="SUPFAM" id="SSF50814">
    <property type="entry name" value="Lipocalins"/>
    <property type="match status" value="1"/>
</dbReference>
<dbReference type="GO" id="GO:0046872">
    <property type="term" value="F:metal ion binding"/>
    <property type="evidence" value="ECO:0007669"/>
    <property type="project" value="UniProtKB-KW"/>
</dbReference>
<keyword evidence="1" id="KW-0349">Heme</keyword>
<gene>
    <name evidence="3" type="ORF">AVDCRST_MAG16-1688</name>
</gene>
<dbReference type="EC" id="5.99.-.-" evidence="1"/>
<comment type="function">
    <text evidence="1">Heme-binding protein able to scavenge peroxynitrite and to protect free L-tyrosine against peroxynitrite-mediated nitration, by acting as a peroxynitrite isomerase that converts peroxynitrite to nitrate. Therefore, this protein likely plays a role in peroxynitrite sensing and in the detoxification of reactive nitrogen and oxygen species (RNS and ROS, respectively). Is able to bind nitric oxide (NO) in vitro, but may act as a sensor of peroxynitrite levels in vivo.</text>
</comment>
<dbReference type="InterPro" id="IPR045165">
    <property type="entry name" value="Nitrobindin"/>
</dbReference>
<comment type="similarity">
    <text evidence="1">Belongs to the nitrobindin family.</text>
</comment>
<comment type="domain">
    <text evidence="1">Forms a 10-stranded antiparallel beta-barrel structure able to accommodate a hydrophobic ligand in its interior. In fact, this fold hosts the heme group, which is located in a wide surface cleft.</text>
</comment>
<dbReference type="HAMAP" id="MF_01297">
    <property type="entry name" value="nitrobindin"/>
    <property type="match status" value="1"/>
</dbReference>
<comment type="catalytic activity">
    <reaction evidence="1">
        <text>peroxynitrite = nitrate</text>
        <dbReference type="Rhea" id="RHEA:63116"/>
        <dbReference type="ChEBI" id="CHEBI:17632"/>
        <dbReference type="ChEBI" id="CHEBI:25941"/>
    </reaction>
</comment>
<name>A0A6J4LNY2_9ACTN</name>
<keyword evidence="1" id="KW-0408">Iron</keyword>
<feature type="short sequence motif" description="GXWXGXG" evidence="1">
    <location>
        <begin position="15"/>
        <end position="21"/>
    </location>
</feature>
<feature type="domain" description="THAP4-like heme-binding" evidence="2">
    <location>
        <begin position="7"/>
        <end position="157"/>
    </location>
</feature>
<organism evidence="3">
    <name type="scientific">uncultured Frankineae bacterium</name>
    <dbReference type="NCBI Taxonomy" id="437475"/>
    <lineage>
        <taxon>Bacteria</taxon>
        <taxon>Bacillati</taxon>
        <taxon>Actinomycetota</taxon>
        <taxon>Actinomycetes</taxon>
        <taxon>Frankiales</taxon>
        <taxon>environmental samples</taxon>
    </lineage>
</organism>
<dbReference type="Pfam" id="PF08768">
    <property type="entry name" value="THAP4_heme-bd"/>
    <property type="match status" value="1"/>
</dbReference>
<dbReference type="GO" id="GO:0062213">
    <property type="term" value="F:peroxynitrite isomerase activity"/>
    <property type="evidence" value="ECO:0007669"/>
    <property type="project" value="UniProtKB-UniRule"/>
</dbReference>